<reference evidence="2" key="1">
    <citation type="submission" date="2015-08" db="EMBL/GenBank/DDBJ databases">
        <title>Candidatus Bacteriodes Periocalifornicus.</title>
        <authorList>
            <person name="McLean J.S."/>
            <person name="Kelley S."/>
        </authorList>
    </citation>
    <scope>NUCLEOTIDE SEQUENCE [LARGE SCALE GENOMIC DNA]</scope>
    <source>
        <strain evidence="2">12B</strain>
    </source>
</reference>
<dbReference type="Pfam" id="PF13614">
    <property type="entry name" value="AAA_31"/>
    <property type="match status" value="1"/>
</dbReference>
<dbReference type="PANTHER" id="PTHR13696:SF52">
    <property type="entry name" value="PARA FAMILY PROTEIN CT_582"/>
    <property type="match status" value="1"/>
</dbReference>
<evidence type="ECO:0000259" key="1">
    <source>
        <dbReference type="Pfam" id="PF13614"/>
    </source>
</evidence>
<dbReference type="InterPro" id="IPR050678">
    <property type="entry name" value="DNA_Partitioning_ATPase"/>
</dbReference>
<accession>A0A0Q4B8R0</accession>
<dbReference type="STRING" id="1702214.AL399_01410"/>
<keyword evidence="3" id="KW-1185">Reference proteome</keyword>
<dbReference type="AlphaFoldDB" id="A0A0Q4B8R0"/>
<feature type="domain" description="AAA" evidence="1">
    <location>
        <begin position="3"/>
        <end position="178"/>
    </location>
</feature>
<dbReference type="Gene3D" id="3.40.50.300">
    <property type="entry name" value="P-loop containing nucleotide triphosphate hydrolases"/>
    <property type="match status" value="1"/>
</dbReference>
<organism evidence="2 3">
    <name type="scientific">Candidatus [Bacteroides] periocalifornicus</name>
    <dbReference type="NCBI Taxonomy" id="1702214"/>
    <lineage>
        <taxon>Bacteria</taxon>
        <taxon>Pseudomonadati</taxon>
        <taxon>Bacteroidota</taxon>
    </lineage>
</organism>
<dbReference type="PIRSF" id="PIRSF009320">
    <property type="entry name" value="Nuc_binding_HP_1000"/>
    <property type="match status" value="1"/>
</dbReference>
<gene>
    <name evidence="2" type="ORF">AL399_01410</name>
</gene>
<sequence length="263" mass="28849">MARVIPIANQKGGVGKTTTAVNLSASLAMLDKRVLLIDADPQANSTSGLGLERAVKATIYDCIVNNADPHQAIIHVPNLPGLDLLPSNIDLVGAEMEMVDEPNRELILRPIIEPLRAEYDYIFIDCSPSLGLVTLNALTAADSVIIPVQCEYFALEGLGKLLNTIKITEQRFAPNIKIEGFLFTMYDARTRLANQVVEEVTRHFGDMVFKTMIQRNVKLSEAPSHGVPVVLYDAQSTGAINYMNLASELIDRNRQADEMNASK</sequence>
<dbReference type="InterPro" id="IPR027417">
    <property type="entry name" value="P-loop_NTPase"/>
</dbReference>
<dbReference type="CDD" id="cd02042">
    <property type="entry name" value="ParAB_family"/>
    <property type="match status" value="1"/>
</dbReference>
<dbReference type="EMBL" id="LIIK01000004">
    <property type="protein sequence ID" value="KQM09456.1"/>
    <property type="molecule type" value="Genomic_DNA"/>
</dbReference>
<evidence type="ECO:0000313" key="2">
    <source>
        <dbReference type="EMBL" id="KQM09456.1"/>
    </source>
</evidence>
<comment type="caution">
    <text evidence="2">The sequence shown here is derived from an EMBL/GenBank/DDBJ whole genome shotgun (WGS) entry which is preliminary data.</text>
</comment>
<dbReference type="PANTHER" id="PTHR13696">
    <property type="entry name" value="P-LOOP CONTAINING NUCLEOSIDE TRIPHOSPHATE HYDROLASE"/>
    <property type="match status" value="1"/>
</dbReference>
<dbReference type="FunFam" id="3.40.50.300:FF:000285">
    <property type="entry name" value="Sporulation initiation inhibitor Soj"/>
    <property type="match status" value="1"/>
</dbReference>
<proteinExistence type="predicted"/>
<dbReference type="Proteomes" id="UP000054172">
    <property type="component" value="Unassembled WGS sequence"/>
</dbReference>
<dbReference type="PATRIC" id="fig|1702214.3.peg.1875"/>
<dbReference type="InterPro" id="IPR025669">
    <property type="entry name" value="AAA_dom"/>
</dbReference>
<dbReference type="SUPFAM" id="SSF52540">
    <property type="entry name" value="P-loop containing nucleoside triphosphate hydrolases"/>
    <property type="match status" value="1"/>
</dbReference>
<evidence type="ECO:0000313" key="3">
    <source>
        <dbReference type="Proteomes" id="UP000054172"/>
    </source>
</evidence>
<protein>
    <submittedName>
        <fullName evidence="2">Chromosome partitioning protein ParA</fullName>
    </submittedName>
</protein>
<name>A0A0Q4B8R0_9BACT</name>